<evidence type="ECO:0000313" key="2">
    <source>
        <dbReference type="Proteomes" id="UP000095541"/>
    </source>
</evidence>
<dbReference type="RefSeq" id="WP_301280941.1">
    <property type="nucleotide sequence ID" value="NZ_CZBI01000007.1"/>
</dbReference>
<sequence length="41" mass="4615">MKLPETTVDLIDLTACSNHIDCINYFNSPVLSENIKSFISQ</sequence>
<dbReference type="Proteomes" id="UP000095541">
    <property type="component" value="Unassembled WGS sequence"/>
</dbReference>
<dbReference type="EMBL" id="CZBI01000007">
    <property type="protein sequence ID" value="CUQ39675.1"/>
    <property type="molecule type" value="Genomic_DNA"/>
</dbReference>
<reference evidence="1 2" key="1">
    <citation type="submission" date="2015-09" db="EMBL/GenBank/DDBJ databases">
        <authorList>
            <consortium name="Pathogen Informatics"/>
        </authorList>
    </citation>
    <scope>NUCLEOTIDE SEQUENCE [LARGE SCALE GENOMIC DNA]</scope>
    <source>
        <strain evidence="1 2">2789STDY5834945</strain>
    </source>
</reference>
<name>A0A174W6H7_BACT4</name>
<accession>A0A174W6H7</accession>
<dbReference type="AlphaFoldDB" id="A0A174W6H7"/>
<organism evidence="1 2">
    <name type="scientific">Bacteroides thetaiotaomicron</name>
    <dbReference type="NCBI Taxonomy" id="818"/>
    <lineage>
        <taxon>Bacteria</taxon>
        <taxon>Pseudomonadati</taxon>
        <taxon>Bacteroidota</taxon>
        <taxon>Bacteroidia</taxon>
        <taxon>Bacteroidales</taxon>
        <taxon>Bacteroidaceae</taxon>
        <taxon>Bacteroides</taxon>
    </lineage>
</organism>
<protein>
    <submittedName>
        <fullName evidence="1">Uncharacterized protein</fullName>
    </submittedName>
</protein>
<proteinExistence type="predicted"/>
<evidence type="ECO:0000313" key="1">
    <source>
        <dbReference type="EMBL" id="CUQ39675.1"/>
    </source>
</evidence>
<gene>
    <name evidence="1" type="ORF">ERS852557_04128</name>
</gene>